<accession>A8MB41</accession>
<dbReference type="InterPro" id="IPR058240">
    <property type="entry name" value="rSAM_sf"/>
</dbReference>
<sequence length="548" mass="61632">MKSGSSNYGYPIVLTSEIATASDTYGSSVVGFASAIPDDYFRKRIAHWFFNVSSDREGRVKRAPYGLAKVEASLLNYGFNRDDVIIASPYKLHKVIGPRTRIVGIYTMDALGLSYGSGILYWILKLADLPYRGMPYIARSFLEVIEHPAIKAHRDHIKLLVGGPAAWQLVDTGAWQKLGIDIVYEGSFENYGPMLFERILKGEDIRGRVVNSRPSSIEDVPTIVTPSIGGLVEVTRGCGRGCEFCTPTLNGMISSFPFEGHIDKEIIINIEKGGHKSITLHSEEFFRYGAKSIDPNPDKVKDLVVKAYKLIKRYGDEYRLHTDFTTAAVVVQAPDLVKFVGEYMNEGGEWSFIEMGIETGSPRLLNMLMVGKAKPFTPRQYPDIVEQAVGILNDNRWVVVGTMILNLPGERDEDVAASIELLDRLKKYRILTFPLPFIPMGALRRRDFTILDKMIDDPLRREFILKALIKSMEEAIRSVELIVGSMENIIAKFIVRRISLFAFNMVLSRYKAKLGQIGEYSEEFIRKLASAAWDLSKRPMSININEDS</sequence>
<dbReference type="EMBL" id="CP000852">
    <property type="protein sequence ID" value="ABW02670.1"/>
    <property type="molecule type" value="Genomic_DNA"/>
</dbReference>
<dbReference type="GO" id="GO:0003824">
    <property type="term" value="F:catalytic activity"/>
    <property type="evidence" value="ECO:0007669"/>
    <property type="project" value="InterPro"/>
</dbReference>
<protein>
    <submittedName>
        <fullName evidence="2">Radical SAM domain protein</fullName>
    </submittedName>
</protein>
<dbReference type="SMART" id="SM00729">
    <property type="entry name" value="Elp3"/>
    <property type="match status" value="1"/>
</dbReference>
<dbReference type="SFLD" id="SFLDS00029">
    <property type="entry name" value="Radical_SAM"/>
    <property type="match status" value="1"/>
</dbReference>
<dbReference type="HOGENOM" id="CLU_032214_0_0_2"/>
<dbReference type="SUPFAM" id="SSF102114">
    <property type="entry name" value="Radical SAM enzymes"/>
    <property type="match status" value="1"/>
</dbReference>
<dbReference type="RefSeq" id="WP_012186889.1">
    <property type="nucleotide sequence ID" value="NC_009954.1"/>
</dbReference>
<keyword evidence="3" id="KW-1185">Reference proteome</keyword>
<dbReference type="InterPro" id="IPR007197">
    <property type="entry name" value="rSAM"/>
</dbReference>
<gene>
    <name evidence="2" type="ordered locus">Cmaq_1853</name>
</gene>
<dbReference type="SFLD" id="SFLDG01082">
    <property type="entry name" value="B12-binding_domain_containing"/>
    <property type="match status" value="1"/>
</dbReference>
<dbReference type="PROSITE" id="PS51918">
    <property type="entry name" value="RADICAL_SAM"/>
    <property type="match status" value="1"/>
</dbReference>
<dbReference type="KEGG" id="cma:Cmaq_1853"/>
<dbReference type="GeneID" id="5709599"/>
<dbReference type="InterPro" id="IPR023404">
    <property type="entry name" value="rSAM_horseshoe"/>
</dbReference>
<dbReference type="InterPro" id="IPR006638">
    <property type="entry name" value="Elp3/MiaA/NifB-like_rSAM"/>
</dbReference>
<dbReference type="PANTHER" id="PTHR42731">
    <property type="entry name" value="SLL1084 PROTEIN"/>
    <property type="match status" value="1"/>
</dbReference>
<dbReference type="Proteomes" id="UP000001137">
    <property type="component" value="Chromosome"/>
</dbReference>
<dbReference type="AlphaFoldDB" id="A8MB41"/>
<dbReference type="GO" id="GO:0051536">
    <property type="term" value="F:iron-sulfur cluster binding"/>
    <property type="evidence" value="ECO:0007669"/>
    <property type="project" value="InterPro"/>
</dbReference>
<name>A8MB41_CALMQ</name>
<evidence type="ECO:0000313" key="2">
    <source>
        <dbReference type="EMBL" id="ABW02670.1"/>
    </source>
</evidence>
<proteinExistence type="predicted"/>
<evidence type="ECO:0000259" key="1">
    <source>
        <dbReference type="PROSITE" id="PS51918"/>
    </source>
</evidence>
<organism evidence="2 3">
    <name type="scientific">Caldivirga maquilingensis (strain ATCC 700844 / DSM 13496 / JCM 10307 / IC-167)</name>
    <dbReference type="NCBI Taxonomy" id="397948"/>
    <lineage>
        <taxon>Archaea</taxon>
        <taxon>Thermoproteota</taxon>
        <taxon>Thermoprotei</taxon>
        <taxon>Thermoproteales</taxon>
        <taxon>Thermoproteaceae</taxon>
        <taxon>Caldivirga</taxon>
    </lineage>
</organism>
<dbReference type="Gene3D" id="3.80.30.20">
    <property type="entry name" value="tm_1862 like domain"/>
    <property type="match status" value="1"/>
</dbReference>
<dbReference type="Pfam" id="PF04055">
    <property type="entry name" value="Radical_SAM"/>
    <property type="match status" value="1"/>
</dbReference>
<feature type="domain" description="Radical SAM core" evidence="1">
    <location>
        <begin position="224"/>
        <end position="477"/>
    </location>
</feature>
<dbReference type="STRING" id="397948.Cmaq_1853"/>
<dbReference type="CDD" id="cd01335">
    <property type="entry name" value="Radical_SAM"/>
    <property type="match status" value="1"/>
</dbReference>
<evidence type="ECO:0000313" key="3">
    <source>
        <dbReference type="Proteomes" id="UP000001137"/>
    </source>
</evidence>
<dbReference type="PANTHER" id="PTHR42731:SF4">
    <property type="entry name" value="RADICAL SAM DOMAIN PROTEIN"/>
    <property type="match status" value="1"/>
</dbReference>
<dbReference type="OrthoDB" id="358785at2157"/>
<reference evidence="2 3" key="1">
    <citation type="submission" date="2007-10" db="EMBL/GenBank/DDBJ databases">
        <title>Complete sequence of Caldivirga maquilingensis IC-167.</title>
        <authorList>
            <consortium name="US DOE Joint Genome Institute"/>
            <person name="Copeland A."/>
            <person name="Lucas S."/>
            <person name="Lapidus A."/>
            <person name="Barry K."/>
            <person name="Glavina del Rio T."/>
            <person name="Dalin E."/>
            <person name="Tice H."/>
            <person name="Pitluck S."/>
            <person name="Saunders E."/>
            <person name="Brettin T."/>
            <person name="Bruce D."/>
            <person name="Detter J.C."/>
            <person name="Han C."/>
            <person name="Schmutz J."/>
            <person name="Larimer F."/>
            <person name="Land M."/>
            <person name="Hauser L."/>
            <person name="Kyrpides N."/>
            <person name="Ivanova N."/>
            <person name="Biddle J.F."/>
            <person name="Zhang Z."/>
            <person name="Fitz-Gibbon S.T."/>
            <person name="Lowe T.M."/>
            <person name="Saltikov C."/>
            <person name="House C.H."/>
            <person name="Richardson P."/>
        </authorList>
    </citation>
    <scope>NUCLEOTIDE SEQUENCE [LARGE SCALE GENOMIC DNA]</scope>
    <source>
        <strain evidence="3">ATCC 700844 / DSM 13496 / JCM 10307 / IC-167</strain>
    </source>
</reference>
<dbReference type="eggNOG" id="arCOG01357">
    <property type="taxonomic scope" value="Archaea"/>
</dbReference>